<evidence type="ECO:0000313" key="2">
    <source>
        <dbReference type="EMBL" id="ETV94147.1"/>
    </source>
</evidence>
<feature type="region of interest" description="Disordered" evidence="1">
    <location>
        <begin position="1"/>
        <end position="148"/>
    </location>
</feature>
<evidence type="ECO:0000256" key="1">
    <source>
        <dbReference type="SAM" id="MobiDB-lite"/>
    </source>
</evidence>
<reference evidence="2" key="1">
    <citation type="submission" date="2013-12" db="EMBL/GenBank/DDBJ databases">
        <title>The Genome Sequence of Aphanomyces invadans NJM9701.</title>
        <authorList>
            <consortium name="The Broad Institute Genomics Platform"/>
            <person name="Russ C."/>
            <person name="Tyler B."/>
            <person name="van West P."/>
            <person name="Dieguez-Uribeondo J."/>
            <person name="Young S.K."/>
            <person name="Zeng Q."/>
            <person name="Gargeya S."/>
            <person name="Fitzgerald M."/>
            <person name="Abouelleil A."/>
            <person name="Alvarado L."/>
            <person name="Chapman S.B."/>
            <person name="Gainer-Dewar J."/>
            <person name="Goldberg J."/>
            <person name="Griggs A."/>
            <person name="Gujja S."/>
            <person name="Hansen M."/>
            <person name="Howarth C."/>
            <person name="Imamovic A."/>
            <person name="Ireland A."/>
            <person name="Larimer J."/>
            <person name="McCowan C."/>
            <person name="Murphy C."/>
            <person name="Pearson M."/>
            <person name="Poon T.W."/>
            <person name="Priest M."/>
            <person name="Roberts A."/>
            <person name="Saif S."/>
            <person name="Shea T."/>
            <person name="Sykes S."/>
            <person name="Wortman J."/>
            <person name="Nusbaum C."/>
            <person name="Birren B."/>
        </authorList>
    </citation>
    <scope>NUCLEOTIDE SEQUENCE [LARGE SCALE GENOMIC DNA]</scope>
    <source>
        <strain evidence="2">NJM9701</strain>
    </source>
</reference>
<feature type="compositionally biased region" description="Basic residues" evidence="1">
    <location>
        <begin position="54"/>
        <end position="68"/>
    </location>
</feature>
<accession>A0A024TLA7</accession>
<dbReference type="RefSeq" id="XP_008877350.1">
    <property type="nucleotide sequence ID" value="XM_008879128.1"/>
</dbReference>
<protein>
    <submittedName>
        <fullName evidence="2">Uncharacterized protein</fullName>
    </submittedName>
</protein>
<dbReference type="AlphaFoldDB" id="A0A024TLA7"/>
<organism evidence="2">
    <name type="scientific">Aphanomyces invadans</name>
    <dbReference type="NCBI Taxonomy" id="157072"/>
    <lineage>
        <taxon>Eukaryota</taxon>
        <taxon>Sar</taxon>
        <taxon>Stramenopiles</taxon>
        <taxon>Oomycota</taxon>
        <taxon>Saprolegniomycetes</taxon>
        <taxon>Saprolegniales</taxon>
        <taxon>Verrucalvaceae</taxon>
        <taxon>Aphanomyces</taxon>
    </lineage>
</organism>
<proteinExistence type="predicted"/>
<dbReference type="EMBL" id="KI913987">
    <property type="protein sequence ID" value="ETV94147.1"/>
    <property type="molecule type" value="Genomic_DNA"/>
</dbReference>
<name>A0A024TLA7_9STRA</name>
<sequence>MPRSHRHRDHDIDELSGWSNAPDGDHQAGYDEMDQLERFTLDWSKPKARDASGGRRRMREKKRPHRRKLSFDDGISTPPSGVQRIVVVVQTSKQRHSAPDPPTPTITFTSPSKDVANTSPRRQTVEDRWRLTSPRRMKALPTNPLQTTNVPLPLLRKAVDDALRPAEIPKVSPRDLVSPVGASTKSKPARSHLLRVWPLVV</sequence>
<dbReference type="GeneID" id="20089197"/>
<feature type="compositionally biased region" description="Basic and acidic residues" evidence="1">
    <location>
        <begin position="23"/>
        <end position="53"/>
    </location>
</feature>
<gene>
    <name evidence="2" type="ORF">H310_12147</name>
</gene>
<dbReference type="VEuPathDB" id="FungiDB:H310_12147"/>